<keyword evidence="1" id="KW-0812">Transmembrane</keyword>
<evidence type="ECO:0000313" key="3">
    <source>
        <dbReference type="Proteomes" id="UP000824755"/>
    </source>
</evidence>
<dbReference type="InterPro" id="IPR023214">
    <property type="entry name" value="HAD_sf"/>
</dbReference>
<proteinExistence type="predicted"/>
<sequence>MSAAQNRFVVFDFDHTLYEGDSGSHLYAWLIRRSVWRCLLALLVAPIAAPMIAFMPTRRTGISVFVWIGSLGVHSIKAFNRLVDDYVLTHTAMIDARILPIAFRVLKEHLEAGDEVVIATGAPPELASAIFRFVEHTPVPVIGTVMKPFLGGMVAGQHCHFENKMVMLRAAGHTRDVDRAYSDSRADLPLLRAAKSPVVVNPNASSVDDFKRVLGADTPVLNWGCKDRAGDPVAA</sequence>
<protein>
    <submittedName>
        <fullName evidence="2">Haloacid dehalogenase-like hydrolase</fullName>
    </submittedName>
</protein>
<dbReference type="RefSeq" id="WP_220379540.1">
    <property type="nucleotide sequence ID" value="NZ_CP080544.1"/>
</dbReference>
<feature type="transmembrane region" description="Helical" evidence="1">
    <location>
        <begin position="34"/>
        <end position="55"/>
    </location>
</feature>
<dbReference type="Proteomes" id="UP000824755">
    <property type="component" value="Chromosome"/>
</dbReference>
<organism evidence="2 3">
    <name type="scientific">Lysobacter soyae</name>
    <dbReference type="NCBI Taxonomy" id="2764185"/>
    <lineage>
        <taxon>Bacteria</taxon>
        <taxon>Pseudomonadati</taxon>
        <taxon>Pseudomonadota</taxon>
        <taxon>Gammaproteobacteria</taxon>
        <taxon>Lysobacterales</taxon>
        <taxon>Lysobacteraceae</taxon>
        <taxon>Lysobacter</taxon>
    </lineage>
</organism>
<keyword evidence="1" id="KW-1133">Transmembrane helix</keyword>
<dbReference type="Gene3D" id="1.20.1440.100">
    <property type="entry name" value="SG protein - dephosphorylation function"/>
    <property type="match status" value="1"/>
</dbReference>
<evidence type="ECO:0000256" key="1">
    <source>
        <dbReference type="SAM" id="Phobius"/>
    </source>
</evidence>
<keyword evidence="3" id="KW-1185">Reference proteome</keyword>
<dbReference type="Gene3D" id="3.40.50.1000">
    <property type="entry name" value="HAD superfamily/HAD-like"/>
    <property type="match status" value="1"/>
</dbReference>
<dbReference type="SUPFAM" id="SSF56784">
    <property type="entry name" value="HAD-like"/>
    <property type="match status" value="1"/>
</dbReference>
<reference evidence="2 3" key="1">
    <citation type="submission" date="2021-08" db="EMBL/GenBank/DDBJ databases">
        <title>Lysobacter sp. strain CJ11 Genome sequencing and assembly.</title>
        <authorList>
            <person name="Kim I."/>
        </authorList>
    </citation>
    <scope>NUCLEOTIDE SEQUENCE [LARGE SCALE GENOMIC DNA]</scope>
    <source>
        <strain evidence="2 3">CJ11</strain>
    </source>
</reference>
<gene>
    <name evidence="2" type="ORF">H8L67_09250</name>
</gene>
<dbReference type="EMBL" id="CP080544">
    <property type="protein sequence ID" value="QYR52754.1"/>
    <property type="molecule type" value="Genomic_DNA"/>
</dbReference>
<keyword evidence="1" id="KW-0472">Membrane</keyword>
<dbReference type="Pfam" id="PF12710">
    <property type="entry name" value="HAD"/>
    <property type="match status" value="1"/>
</dbReference>
<accession>A0ABX8WN01</accession>
<dbReference type="InterPro" id="IPR036412">
    <property type="entry name" value="HAD-like_sf"/>
</dbReference>
<name>A0ABX8WN01_9GAMM</name>
<evidence type="ECO:0000313" key="2">
    <source>
        <dbReference type="EMBL" id="QYR52754.1"/>
    </source>
</evidence>